<comment type="miscellaneous">
    <text evidence="8">In eukaryotes there are cytoplasmic, mitochondrial and chloroplastic isozymes.</text>
</comment>
<reference evidence="10" key="1">
    <citation type="submission" date="2024-06" db="EMBL/GenBank/DDBJ databases">
        <authorList>
            <person name="Liu X."/>
            <person name="Lenzi L."/>
            <person name="Haldenby T S."/>
            <person name="Uol C."/>
        </authorList>
    </citation>
    <scope>NUCLEOTIDE SEQUENCE</scope>
</reference>
<dbReference type="FunFam" id="3.90.1150.10:FF:000001">
    <property type="entry name" value="Aspartate aminotransferase"/>
    <property type="match status" value="1"/>
</dbReference>
<keyword evidence="4 8" id="KW-0032">Aminotransferase</keyword>
<name>A0AAV2T151_CALDB</name>
<dbReference type="FunFam" id="3.40.640.10:FF:000066">
    <property type="entry name" value="Aspartate aminotransferase"/>
    <property type="match status" value="1"/>
</dbReference>
<dbReference type="InterPro" id="IPR000796">
    <property type="entry name" value="Asp_trans"/>
</dbReference>
<dbReference type="Gene3D" id="3.90.1150.10">
    <property type="entry name" value="Aspartate Aminotransferase, domain 1"/>
    <property type="match status" value="1"/>
</dbReference>
<dbReference type="Proteomes" id="UP001497525">
    <property type="component" value="Unassembled WGS sequence"/>
</dbReference>
<evidence type="ECO:0000256" key="2">
    <source>
        <dbReference type="ARBA" id="ARBA00007441"/>
    </source>
</evidence>
<dbReference type="InterPro" id="IPR004839">
    <property type="entry name" value="Aminotransferase_I/II_large"/>
</dbReference>
<dbReference type="AlphaFoldDB" id="A0AAV2T151"/>
<comment type="catalytic activity">
    <reaction evidence="7 8">
        <text>L-aspartate + 2-oxoglutarate = oxaloacetate + L-glutamate</text>
        <dbReference type="Rhea" id="RHEA:21824"/>
        <dbReference type="ChEBI" id="CHEBI:16452"/>
        <dbReference type="ChEBI" id="CHEBI:16810"/>
        <dbReference type="ChEBI" id="CHEBI:29985"/>
        <dbReference type="ChEBI" id="CHEBI:29991"/>
        <dbReference type="EC" id="2.6.1.1"/>
    </reaction>
</comment>
<evidence type="ECO:0000313" key="11">
    <source>
        <dbReference type="Proteomes" id="UP001497525"/>
    </source>
</evidence>
<dbReference type="InterPro" id="IPR015424">
    <property type="entry name" value="PyrdxlP-dep_Trfase"/>
</dbReference>
<evidence type="ECO:0000313" key="10">
    <source>
        <dbReference type="EMBL" id="CAL5129721.1"/>
    </source>
</evidence>
<dbReference type="Gene3D" id="3.40.640.10">
    <property type="entry name" value="Type I PLP-dependent aspartate aminotransferase-like (Major domain)"/>
    <property type="match status" value="1"/>
</dbReference>
<organism evidence="10 11">
    <name type="scientific">Calicophoron daubneyi</name>
    <name type="common">Rumen fluke</name>
    <name type="synonym">Paramphistomum daubneyi</name>
    <dbReference type="NCBI Taxonomy" id="300641"/>
    <lineage>
        <taxon>Eukaryota</taxon>
        <taxon>Metazoa</taxon>
        <taxon>Spiralia</taxon>
        <taxon>Lophotrochozoa</taxon>
        <taxon>Platyhelminthes</taxon>
        <taxon>Trematoda</taxon>
        <taxon>Digenea</taxon>
        <taxon>Plagiorchiida</taxon>
        <taxon>Pronocephalata</taxon>
        <taxon>Paramphistomoidea</taxon>
        <taxon>Paramphistomidae</taxon>
        <taxon>Calicophoron</taxon>
    </lineage>
</organism>
<dbReference type="NCBIfam" id="NF006719">
    <property type="entry name" value="PRK09257.1"/>
    <property type="match status" value="1"/>
</dbReference>
<comment type="caution">
    <text evidence="10">The sequence shown here is derived from an EMBL/GenBank/DDBJ whole genome shotgun (WGS) entry which is preliminary data.</text>
</comment>
<dbReference type="PANTHER" id="PTHR11879:SF22">
    <property type="entry name" value="ASPARTATE AMINOTRANSFERASE, MITOCHONDRIAL"/>
    <property type="match status" value="1"/>
</dbReference>
<evidence type="ECO:0000256" key="6">
    <source>
        <dbReference type="ARBA" id="ARBA00022898"/>
    </source>
</evidence>
<dbReference type="GO" id="GO:0004069">
    <property type="term" value="F:L-aspartate:2-oxoglutarate aminotransferase activity"/>
    <property type="evidence" value="ECO:0007669"/>
    <property type="project" value="UniProtKB-EC"/>
</dbReference>
<dbReference type="GO" id="GO:0030170">
    <property type="term" value="F:pyridoxal phosphate binding"/>
    <property type="evidence" value="ECO:0007669"/>
    <property type="project" value="InterPro"/>
</dbReference>
<evidence type="ECO:0000256" key="8">
    <source>
        <dbReference type="RuleBase" id="RU000480"/>
    </source>
</evidence>
<dbReference type="Pfam" id="PF00155">
    <property type="entry name" value="Aminotran_1_2"/>
    <property type="match status" value="1"/>
</dbReference>
<feature type="domain" description="Aminotransferase class I/classII large" evidence="9">
    <location>
        <begin position="45"/>
        <end position="412"/>
    </location>
</feature>
<keyword evidence="6" id="KW-0663">Pyridoxal phosphate</keyword>
<dbReference type="GO" id="GO:0006533">
    <property type="term" value="P:L-aspartate catabolic process"/>
    <property type="evidence" value="ECO:0007669"/>
    <property type="project" value="TreeGrafter"/>
</dbReference>
<dbReference type="EC" id="2.6.1.1" evidence="8"/>
<comment type="cofactor">
    <cofactor evidence="1">
        <name>pyridoxal 5'-phosphate</name>
        <dbReference type="ChEBI" id="CHEBI:597326"/>
    </cofactor>
</comment>
<dbReference type="InterPro" id="IPR004838">
    <property type="entry name" value="NHTrfase_class1_PyrdxlP-BS"/>
</dbReference>
<dbReference type="EMBL" id="CAXLJL010000014">
    <property type="protein sequence ID" value="CAL5129721.1"/>
    <property type="molecule type" value="Genomic_DNA"/>
</dbReference>
<sequence length="418" mass="46929">MLRSYARVYYSVVRQSSSFWGSVKQGPPDVILGITEAYKRDSSPRKVNLGVGAYRDDNGKPYILPSVKEAESRIISRNMDHEYAPISGIPEFCKEAAKLALGEKSKPLEEKRNVTVQSISGTGGLFLAGAFVRAFSSVKDIWIPTPTWGNHKQLFSYAGFNVHQYRYYDPKTLGFDADGCLADLNKVPKGHMILLHACAHNPTGVDPSQEEWQRIGDVLQTRQHVPLFDFAYQGFASGDVDRDAYAVRLFVDQLNFPTLLVTQSFAKNMGLYGERAGAFTLICSSPEEAERCLSQIKIKIRCLYSNPPIHGARIVKEVLSDPSLHKMWLGDVKSMADRIILMRKKLCEELVKEGSQRDWSHITKQIGMFCFTGLTPEQVDRLTKEYSIYLTRDGRISIAGVTSKNVKYLANAMHVVTK</sequence>
<dbReference type="CDD" id="cd00609">
    <property type="entry name" value="AAT_like"/>
    <property type="match status" value="1"/>
</dbReference>
<comment type="similarity">
    <text evidence="2">Belongs to the class-I pyridoxal-phosphate-dependent aminotransferase family.</text>
</comment>
<evidence type="ECO:0000256" key="4">
    <source>
        <dbReference type="ARBA" id="ARBA00022576"/>
    </source>
</evidence>
<dbReference type="PRINTS" id="PR00799">
    <property type="entry name" value="TRANSAMINASE"/>
</dbReference>
<keyword evidence="5 8" id="KW-0808">Transferase</keyword>
<comment type="subunit">
    <text evidence="3 8">Homodimer.</text>
</comment>
<evidence type="ECO:0000256" key="7">
    <source>
        <dbReference type="ARBA" id="ARBA00049185"/>
    </source>
</evidence>
<dbReference type="InterPro" id="IPR015422">
    <property type="entry name" value="PyrdxlP-dep_Trfase_small"/>
</dbReference>
<dbReference type="InterPro" id="IPR015421">
    <property type="entry name" value="PyrdxlP-dep_Trfase_major"/>
</dbReference>
<dbReference type="SUPFAM" id="SSF53383">
    <property type="entry name" value="PLP-dependent transferases"/>
    <property type="match status" value="1"/>
</dbReference>
<evidence type="ECO:0000256" key="5">
    <source>
        <dbReference type="ARBA" id="ARBA00022679"/>
    </source>
</evidence>
<accession>A0AAV2T151</accession>
<protein>
    <recommendedName>
        <fullName evidence="8">Aspartate aminotransferase</fullName>
        <ecNumber evidence="8">2.6.1.1</ecNumber>
    </recommendedName>
</protein>
<proteinExistence type="inferred from homology"/>
<gene>
    <name evidence="10" type="ORF">CDAUBV1_LOCUS794</name>
</gene>
<evidence type="ECO:0000256" key="3">
    <source>
        <dbReference type="ARBA" id="ARBA00011738"/>
    </source>
</evidence>
<dbReference type="GO" id="GO:0005739">
    <property type="term" value="C:mitochondrion"/>
    <property type="evidence" value="ECO:0007669"/>
    <property type="project" value="TreeGrafter"/>
</dbReference>
<evidence type="ECO:0000256" key="1">
    <source>
        <dbReference type="ARBA" id="ARBA00001933"/>
    </source>
</evidence>
<dbReference type="PANTHER" id="PTHR11879">
    <property type="entry name" value="ASPARTATE AMINOTRANSFERASE"/>
    <property type="match status" value="1"/>
</dbReference>
<evidence type="ECO:0000259" key="9">
    <source>
        <dbReference type="Pfam" id="PF00155"/>
    </source>
</evidence>
<dbReference type="PROSITE" id="PS00105">
    <property type="entry name" value="AA_TRANSFER_CLASS_1"/>
    <property type="match status" value="1"/>
</dbReference>